<name>A0ACC6Q881_9ACTN</name>
<reference evidence="1" key="1">
    <citation type="submission" date="2024-03" db="EMBL/GenBank/DDBJ databases">
        <title>Novel Streptomyces species of biotechnological and ecological value are a feature of Machair soil.</title>
        <authorList>
            <person name="Prole J.R."/>
            <person name="Goodfellow M."/>
            <person name="Allenby N."/>
            <person name="Ward A.C."/>
        </authorList>
    </citation>
    <scope>NUCLEOTIDE SEQUENCE</scope>
    <source>
        <strain evidence="1">MS2.AVA.5</strain>
    </source>
</reference>
<protein>
    <submittedName>
        <fullName evidence="1">ParA family protein</fullName>
    </submittedName>
</protein>
<sequence length="296" mass="32002">MNMPLSVSEFGIDYALFENVFMLGNGKGGVGKTTLTANAAAKSARQNLPTLAIDMNGQGNMHRDLGYGEQDQGKAFAESMATGAPLVPLQGVRENLDVIVGGPEVRKINGIVNDVARNEGFMAAYLRLAVCLAPLLPRYKAVFLDTPPENPDLLRLCLLAARYAVVPVKFDAASLDDGLKDFGQAFQMAVQVNRQLRILGVAHCFSPRGATRIHTEIEKRAQKTLGKHAYVFPQAVGHSSTMAGLIRDEGKTAYELAQERKAGTRSIPEAAENLAADYEALVTQIFKRASELRQAA</sequence>
<accession>A0ACC6Q881</accession>
<evidence type="ECO:0000313" key="1">
    <source>
        <dbReference type="EMBL" id="MEJ8639980.1"/>
    </source>
</evidence>
<comment type="caution">
    <text evidence="1">The sequence shown here is derived from an EMBL/GenBank/DDBJ whole genome shotgun (WGS) entry which is preliminary data.</text>
</comment>
<evidence type="ECO:0000313" key="2">
    <source>
        <dbReference type="Proteomes" id="UP001377168"/>
    </source>
</evidence>
<dbReference type="Proteomes" id="UP001377168">
    <property type="component" value="Unassembled WGS sequence"/>
</dbReference>
<keyword evidence="2" id="KW-1185">Reference proteome</keyword>
<proteinExistence type="predicted"/>
<dbReference type="EMBL" id="JBBKAJ010000037">
    <property type="protein sequence ID" value="MEJ8639980.1"/>
    <property type="molecule type" value="Genomic_DNA"/>
</dbReference>
<gene>
    <name evidence="1" type="ORF">WKI67_42505</name>
</gene>
<organism evidence="1 2">
    <name type="scientific">Streptomyces achmelvichensis</name>
    <dbReference type="NCBI Taxonomy" id="3134111"/>
    <lineage>
        <taxon>Bacteria</taxon>
        <taxon>Bacillati</taxon>
        <taxon>Actinomycetota</taxon>
        <taxon>Actinomycetes</taxon>
        <taxon>Kitasatosporales</taxon>
        <taxon>Streptomycetaceae</taxon>
        <taxon>Streptomyces</taxon>
    </lineage>
</organism>